<evidence type="ECO:0000313" key="7">
    <source>
        <dbReference type="EMBL" id="SFM28929.1"/>
    </source>
</evidence>
<feature type="transmembrane region" description="Helical" evidence="6">
    <location>
        <begin position="115"/>
        <end position="135"/>
    </location>
</feature>
<dbReference type="EMBL" id="FOTK01000025">
    <property type="protein sequence ID" value="SFM28929.1"/>
    <property type="molecule type" value="Genomic_DNA"/>
</dbReference>
<evidence type="ECO:0000256" key="2">
    <source>
        <dbReference type="ARBA" id="ARBA00022692"/>
    </source>
</evidence>
<accession>A0A1I4PM65</accession>
<protein>
    <recommendedName>
        <fullName evidence="9">DUF1640 domain-containing protein</fullName>
    </recommendedName>
</protein>
<evidence type="ECO:0000256" key="5">
    <source>
        <dbReference type="ARBA" id="ARBA00023136"/>
    </source>
</evidence>
<dbReference type="Pfam" id="PF07798">
    <property type="entry name" value="CCDC90-like"/>
    <property type="match status" value="1"/>
</dbReference>
<dbReference type="Proteomes" id="UP000199048">
    <property type="component" value="Unassembled WGS sequence"/>
</dbReference>
<dbReference type="Gene3D" id="1.20.58.130">
    <property type="match status" value="1"/>
</dbReference>
<comment type="subcellular location">
    <subcellularLocation>
        <location evidence="1">Membrane</location>
    </subcellularLocation>
</comment>
<proteinExistence type="predicted"/>
<gene>
    <name evidence="7" type="ORF">SAMN05192568_102576</name>
</gene>
<dbReference type="STRING" id="582667.SAMN05192568_102576"/>
<evidence type="ECO:0000256" key="4">
    <source>
        <dbReference type="ARBA" id="ARBA00023054"/>
    </source>
</evidence>
<keyword evidence="5 6" id="KW-0472">Membrane</keyword>
<evidence type="ECO:0000313" key="8">
    <source>
        <dbReference type="Proteomes" id="UP000199048"/>
    </source>
</evidence>
<evidence type="ECO:0000256" key="3">
    <source>
        <dbReference type="ARBA" id="ARBA00022989"/>
    </source>
</evidence>
<keyword evidence="8" id="KW-1185">Reference proteome</keyword>
<sequence>MTAVAFDTLRFVRTLRDKAKMSSEQAEGLADAIAEAIQNDLATKTDIAAVRTDIEALRLTTKSDIETLRLATKTDIAAVRTDIEALRLSTKSDIETLRLATKADLAETKAEIIKWMISSIGFQALVIVGGVVALARGFH</sequence>
<evidence type="ECO:0000256" key="1">
    <source>
        <dbReference type="ARBA" id="ARBA00004370"/>
    </source>
</evidence>
<dbReference type="InterPro" id="IPR024461">
    <property type="entry name" value="CCDC90-like"/>
</dbReference>
<organism evidence="7 8">
    <name type="scientific">Methylobacterium pseudosasicola</name>
    <dbReference type="NCBI Taxonomy" id="582667"/>
    <lineage>
        <taxon>Bacteria</taxon>
        <taxon>Pseudomonadati</taxon>
        <taxon>Pseudomonadota</taxon>
        <taxon>Alphaproteobacteria</taxon>
        <taxon>Hyphomicrobiales</taxon>
        <taxon>Methylobacteriaceae</taxon>
        <taxon>Methylobacterium</taxon>
    </lineage>
</organism>
<reference evidence="8" key="1">
    <citation type="submission" date="2016-10" db="EMBL/GenBank/DDBJ databases">
        <authorList>
            <person name="Varghese N."/>
            <person name="Submissions S."/>
        </authorList>
    </citation>
    <scope>NUCLEOTIDE SEQUENCE [LARGE SCALE GENOMIC DNA]</scope>
    <source>
        <strain evidence="8">BL36</strain>
    </source>
</reference>
<dbReference type="RefSeq" id="WP_092043913.1">
    <property type="nucleotide sequence ID" value="NZ_FOTK01000025.1"/>
</dbReference>
<keyword evidence="4" id="KW-0175">Coiled coil</keyword>
<evidence type="ECO:0008006" key="9">
    <source>
        <dbReference type="Google" id="ProtNLM"/>
    </source>
</evidence>
<evidence type="ECO:0000256" key="6">
    <source>
        <dbReference type="SAM" id="Phobius"/>
    </source>
</evidence>
<dbReference type="AlphaFoldDB" id="A0A1I4PM65"/>
<keyword evidence="3 6" id="KW-1133">Transmembrane helix</keyword>
<keyword evidence="2 6" id="KW-0812">Transmembrane</keyword>
<name>A0A1I4PM65_9HYPH</name>